<organism evidence="1">
    <name type="scientific">bioreactor metagenome</name>
    <dbReference type="NCBI Taxonomy" id="1076179"/>
    <lineage>
        <taxon>unclassified sequences</taxon>
        <taxon>metagenomes</taxon>
        <taxon>ecological metagenomes</taxon>
    </lineage>
</organism>
<reference evidence="1" key="1">
    <citation type="submission" date="2019-08" db="EMBL/GenBank/DDBJ databases">
        <authorList>
            <person name="Kucharzyk K."/>
            <person name="Murdoch R.W."/>
            <person name="Higgins S."/>
            <person name="Loffler F."/>
        </authorList>
    </citation>
    <scope>NUCLEOTIDE SEQUENCE</scope>
</reference>
<dbReference type="EMBL" id="VSSQ01010924">
    <property type="protein sequence ID" value="MPM45560.1"/>
    <property type="molecule type" value="Genomic_DNA"/>
</dbReference>
<comment type="caution">
    <text evidence="1">The sequence shown here is derived from an EMBL/GenBank/DDBJ whole genome shotgun (WGS) entry which is preliminary data.</text>
</comment>
<sequence length="144" mass="15559">MTCRLLIRTDGNHAGSAGLDAVKQFLACLGLLEGTGMGDTLKEVRKGENLQILGAVVCKGCRHDHGYIKHTALQGLQVHSRLSKLSAGENLQFIPATRLLFQDFTKLHNSLVQGVGDRIVETDLQNGRLYCGTGGGLRLTTCKK</sequence>
<evidence type="ECO:0000313" key="1">
    <source>
        <dbReference type="EMBL" id="MPM45560.1"/>
    </source>
</evidence>
<gene>
    <name evidence="1" type="ORF">SDC9_92248</name>
</gene>
<accession>A0A644ZX53</accession>
<proteinExistence type="predicted"/>
<name>A0A644ZX53_9ZZZZ</name>
<dbReference type="AlphaFoldDB" id="A0A644ZX53"/>
<protein>
    <submittedName>
        <fullName evidence="1">Uncharacterized protein</fullName>
    </submittedName>
</protein>